<dbReference type="EMBL" id="HG792017">
    <property type="protein sequence ID" value="CDM33481.1"/>
    <property type="molecule type" value="Genomic_DNA"/>
</dbReference>
<protein>
    <submittedName>
        <fullName evidence="2">Genomic scaffold, ProqFM164S03</fullName>
    </submittedName>
</protein>
<name>W6QBQ6_PENRF</name>
<reference evidence="2" key="1">
    <citation type="journal article" date="2014" name="Nat. Commun.">
        <title>Multiple recent horizontal transfers of a large genomic region in cheese making fungi.</title>
        <authorList>
            <person name="Cheeseman K."/>
            <person name="Ropars J."/>
            <person name="Renault P."/>
            <person name="Dupont J."/>
            <person name="Gouzy J."/>
            <person name="Branca A."/>
            <person name="Abraham A.L."/>
            <person name="Ceppi M."/>
            <person name="Conseiller E."/>
            <person name="Debuchy R."/>
            <person name="Malagnac F."/>
            <person name="Goarin A."/>
            <person name="Silar P."/>
            <person name="Lacoste S."/>
            <person name="Sallet E."/>
            <person name="Bensimon A."/>
            <person name="Giraud T."/>
            <person name="Brygoo Y."/>
        </authorList>
    </citation>
    <scope>NUCLEOTIDE SEQUENCE [LARGE SCALE GENOMIC DNA]</scope>
    <source>
        <strain evidence="2">FM164</strain>
    </source>
</reference>
<proteinExistence type="predicted"/>
<organism evidence="2 3">
    <name type="scientific">Penicillium roqueforti (strain FM164)</name>
    <dbReference type="NCBI Taxonomy" id="1365484"/>
    <lineage>
        <taxon>Eukaryota</taxon>
        <taxon>Fungi</taxon>
        <taxon>Dikarya</taxon>
        <taxon>Ascomycota</taxon>
        <taxon>Pezizomycotina</taxon>
        <taxon>Eurotiomycetes</taxon>
        <taxon>Eurotiomycetidae</taxon>
        <taxon>Eurotiales</taxon>
        <taxon>Aspergillaceae</taxon>
        <taxon>Penicillium</taxon>
    </lineage>
</organism>
<feature type="region of interest" description="Disordered" evidence="1">
    <location>
        <begin position="74"/>
        <end position="127"/>
    </location>
</feature>
<accession>W6QBQ6</accession>
<evidence type="ECO:0000256" key="1">
    <source>
        <dbReference type="SAM" id="MobiDB-lite"/>
    </source>
</evidence>
<gene>
    <name evidence="2" type="ORF">PROQFM164_S03g000205</name>
</gene>
<evidence type="ECO:0000313" key="3">
    <source>
        <dbReference type="Proteomes" id="UP000030686"/>
    </source>
</evidence>
<evidence type="ECO:0000313" key="2">
    <source>
        <dbReference type="EMBL" id="CDM33481.1"/>
    </source>
</evidence>
<dbReference type="AlphaFoldDB" id="W6QBQ6"/>
<feature type="compositionally biased region" description="Acidic residues" evidence="1">
    <location>
        <begin position="88"/>
        <end position="127"/>
    </location>
</feature>
<sequence length="127" mass="14558">MYREHLFKTEALELKLPPYTTNSIGQIVVCHGKVFHYCVPSCGHASTSTIASLQHTMRHGLQVATNGSRQLTQVQEDAAVPWYNSAQEAEEDDHDEDDNEDDEEPNYEDDDDEDYDDNDEEDDEDYD</sequence>
<dbReference type="OMA" id="AVQWYKS"/>
<dbReference type="OrthoDB" id="4368793at2759"/>
<keyword evidence="3" id="KW-1185">Reference proteome</keyword>
<dbReference type="Proteomes" id="UP000030686">
    <property type="component" value="Unassembled WGS sequence"/>
</dbReference>